<feature type="region of interest" description="Disordered" evidence="1">
    <location>
        <begin position="30"/>
        <end position="55"/>
    </location>
</feature>
<reference evidence="2" key="1">
    <citation type="submission" date="2020-11" db="EMBL/GenBank/DDBJ databases">
        <authorList>
            <person name="Tran Van P."/>
        </authorList>
    </citation>
    <scope>NUCLEOTIDE SEQUENCE</scope>
</reference>
<evidence type="ECO:0000256" key="1">
    <source>
        <dbReference type="SAM" id="MobiDB-lite"/>
    </source>
</evidence>
<evidence type="ECO:0000313" key="3">
    <source>
        <dbReference type="Proteomes" id="UP000677054"/>
    </source>
</evidence>
<dbReference type="AlphaFoldDB" id="A0A7R8XIE9"/>
<proteinExistence type="predicted"/>
<name>A0A7R8XIE9_9CRUS</name>
<accession>A0A7R8XIE9</accession>
<dbReference type="EMBL" id="CAJPEV010001581">
    <property type="protein sequence ID" value="CAG0893381.1"/>
    <property type="molecule type" value="Genomic_DNA"/>
</dbReference>
<feature type="compositionally biased region" description="Basic residues" evidence="1">
    <location>
        <begin position="35"/>
        <end position="46"/>
    </location>
</feature>
<sequence>MSPEIYCVTKYEIPGPQPGGIRWHENMYQKNERKAHSRSRVRRERKKGGDNVSLSRSQFQDVEDMFLCPDDLVPPGDDPNREAFLHTADIAFKT</sequence>
<evidence type="ECO:0000313" key="2">
    <source>
        <dbReference type="EMBL" id="CAD7247788.1"/>
    </source>
</evidence>
<dbReference type="Proteomes" id="UP000677054">
    <property type="component" value="Unassembled WGS sequence"/>
</dbReference>
<dbReference type="EMBL" id="LR901098">
    <property type="protein sequence ID" value="CAD7247788.1"/>
    <property type="molecule type" value="Genomic_DNA"/>
</dbReference>
<protein>
    <submittedName>
        <fullName evidence="2">Uncharacterized protein</fullName>
    </submittedName>
</protein>
<organism evidence="2">
    <name type="scientific">Darwinula stevensoni</name>
    <dbReference type="NCBI Taxonomy" id="69355"/>
    <lineage>
        <taxon>Eukaryota</taxon>
        <taxon>Metazoa</taxon>
        <taxon>Ecdysozoa</taxon>
        <taxon>Arthropoda</taxon>
        <taxon>Crustacea</taxon>
        <taxon>Oligostraca</taxon>
        <taxon>Ostracoda</taxon>
        <taxon>Podocopa</taxon>
        <taxon>Podocopida</taxon>
        <taxon>Darwinulocopina</taxon>
        <taxon>Darwinuloidea</taxon>
        <taxon>Darwinulidae</taxon>
        <taxon>Darwinula</taxon>
    </lineage>
</organism>
<keyword evidence="3" id="KW-1185">Reference proteome</keyword>
<gene>
    <name evidence="2" type="ORF">DSTB1V02_LOCUS7613</name>
</gene>